<dbReference type="AlphaFoldDB" id="A0A917EU62"/>
<accession>A0A917EU62</accession>
<feature type="transmembrane region" description="Helical" evidence="1">
    <location>
        <begin position="66"/>
        <end position="84"/>
    </location>
</feature>
<comment type="caution">
    <text evidence="2">The sequence shown here is derived from an EMBL/GenBank/DDBJ whole genome shotgun (WGS) entry which is preliminary data.</text>
</comment>
<keyword evidence="1" id="KW-0472">Membrane</keyword>
<evidence type="ECO:0000256" key="1">
    <source>
        <dbReference type="SAM" id="Phobius"/>
    </source>
</evidence>
<organism evidence="2 3">
    <name type="scientific">Halobacillus andaensis</name>
    <dbReference type="NCBI Taxonomy" id="1176239"/>
    <lineage>
        <taxon>Bacteria</taxon>
        <taxon>Bacillati</taxon>
        <taxon>Bacillota</taxon>
        <taxon>Bacilli</taxon>
        <taxon>Bacillales</taxon>
        <taxon>Bacillaceae</taxon>
        <taxon>Halobacillus</taxon>
    </lineage>
</organism>
<sequence>MKNKRLEVLFWSVAFPGFGQLLNHQFLKGIFFILLEVVINVYSHFNTAILLSFQGKIAEAAETTDYQWLMFYPCIYTFAIWDAYKQAGADSDTPPLSFLPFAFSAYFVTVGVIYSAEFKVNGVLLGPIWLPILFLIPGIGIGLLVRTIIMRFVAVKT</sequence>
<protein>
    <submittedName>
        <fullName evidence="2">Uncharacterized protein</fullName>
    </submittedName>
</protein>
<reference evidence="2" key="2">
    <citation type="submission" date="2020-09" db="EMBL/GenBank/DDBJ databases">
        <authorList>
            <person name="Sun Q."/>
            <person name="Zhou Y."/>
        </authorList>
    </citation>
    <scope>NUCLEOTIDE SEQUENCE</scope>
    <source>
        <strain evidence="2">CGMCC 1.12153</strain>
    </source>
</reference>
<reference evidence="2" key="1">
    <citation type="journal article" date="2014" name="Int. J. Syst. Evol. Microbiol.">
        <title>Complete genome sequence of Corynebacterium casei LMG S-19264T (=DSM 44701T), isolated from a smear-ripened cheese.</title>
        <authorList>
            <consortium name="US DOE Joint Genome Institute (JGI-PGF)"/>
            <person name="Walter F."/>
            <person name="Albersmeier A."/>
            <person name="Kalinowski J."/>
            <person name="Ruckert C."/>
        </authorList>
    </citation>
    <scope>NUCLEOTIDE SEQUENCE</scope>
    <source>
        <strain evidence="2">CGMCC 1.12153</strain>
    </source>
</reference>
<proteinExistence type="predicted"/>
<dbReference type="EMBL" id="BMEL01000001">
    <property type="protein sequence ID" value="GGF16619.1"/>
    <property type="molecule type" value="Genomic_DNA"/>
</dbReference>
<feature type="transmembrane region" description="Helical" evidence="1">
    <location>
        <begin position="128"/>
        <end position="149"/>
    </location>
</feature>
<keyword evidence="1" id="KW-0812">Transmembrane</keyword>
<dbReference type="RefSeq" id="WP_188376720.1">
    <property type="nucleotide sequence ID" value="NZ_BMEL01000001.1"/>
</dbReference>
<keyword evidence="3" id="KW-1185">Reference proteome</keyword>
<evidence type="ECO:0000313" key="2">
    <source>
        <dbReference type="EMBL" id="GGF16619.1"/>
    </source>
</evidence>
<gene>
    <name evidence="2" type="ORF">GCM10010954_14030</name>
</gene>
<dbReference type="Proteomes" id="UP000660110">
    <property type="component" value="Unassembled WGS sequence"/>
</dbReference>
<evidence type="ECO:0000313" key="3">
    <source>
        <dbReference type="Proteomes" id="UP000660110"/>
    </source>
</evidence>
<feature type="transmembrane region" description="Helical" evidence="1">
    <location>
        <begin position="96"/>
        <end position="116"/>
    </location>
</feature>
<feature type="transmembrane region" description="Helical" evidence="1">
    <location>
        <begin position="30"/>
        <end position="54"/>
    </location>
</feature>
<name>A0A917EU62_HALAA</name>
<keyword evidence="1" id="KW-1133">Transmembrane helix</keyword>